<sequence>MNPNSHIILCGQISQYNKDVPYPPPLPPATEEIRKARNITRERFLVLNYMDKCPACTAQLCQWIKEGKLKVRETVVNGLENTGEIDSYRDFTKSRQKDKLPLVLRAGESAPDHSLEIAGDARPSTSRPHHTSEDGLAAMTRKLRVSEGLDR</sequence>
<gene>
    <name evidence="1" type="ORF">K3G42_028836</name>
</gene>
<comment type="caution">
    <text evidence="1">The sequence shown here is derived from an EMBL/GenBank/DDBJ whole genome shotgun (WGS) entry which is preliminary data.</text>
</comment>
<name>A0ACB8G5Q9_9SAUR</name>
<protein>
    <submittedName>
        <fullName evidence="1">Uncharacterized protein</fullName>
    </submittedName>
</protein>
<dbReference type="Proteomes" id="UP000827872">
    <property type="component" value="Linkage Group LG02"/>
</dbReference>
<organism evidence="1 2">
    <name type="scientific">Sphaerodactylus townsendi</name>
    <dbReference type="NCBI Taxonomy" id="933632"/>
    <lineage>
        <taxon>Eukaryota</taxon>
        <taxon>Metazoa</taxon>
        <taxon>Chordata</taxon>
        <taxon>Craniata</taxon>
        <taxon>Vertebrata</taxon>
        <taxon>Euteleostomi</taxon>
        <taxon>Lepidosauria</taxon>
        <taxon>Squamata</taxon>
        <taxon>Bifurcata</taxon>
        <taxon>Gekkota</taxon>
        <taxon>Sphaerodactylidae</taxon>
        <taxon>Sphaerodactylus</taxon>
    </lineage>
</organism>
<evidence type="ECO:0000313" key="1">
    <source>
        <dbReference type="EMBL" id="KAH8014383.1"/>
    </source>
</evidence>
<reference evidence="1" key="1">
    <citation type="submission" date="2021-08" db="EMBL/GenBank/DDBJ databases">
        <title>The first chromosome-level gecko genome reveals the dynamic sex chromosomes of Neotropical dwarf geckos (Sphaerodactylidae: Sphaerodactylus).</title>
        <authorList>
            <person name="Pinto B.J."/>
            <person name="Keating S.E."/>
            <person name="Gamble T."/>
        </authorList>
    </citation>
    <scope>NUCLEOTIDE SEQUENCE</scope>
    <source>
        <strain evidence="1">TG3544</strain>
    </source>
</reference>
<keyword evidence="2" id="KW-1185">Reference proteome</keyword>
<proteinExistence type="predicted"/>
<evidence type="ECO:0000313" key="2">
    <source>
        <dbReference type="Proteomes" id="UP000827872"/>
    </source>
</evidence>
<dbReference type="EMBL" id="CM037615">
    <property type="protein sequence ID" value="KAH8014383.1"/>
    <property type="molecule type" value="Genomic_DNA"/>
</dbReference>
<accession>A0ACB8G5Q9</accession>